<protein>
    <submittedName>
        <fullName evidence="3">Uncharacterized protein</fullName>
    </submittedName>
</protein>
<keyword evidence="2" id="KW-1185">Reference proteome</keyword>
<reference evidence="3" key="1">
    <citation type="submission" date="2022-11" db="UniProtKB">
        <authorList>
            <consortium name="WormBaseParasite"/>
        </authorList>
    </citation>
    <scope>IDENTIFICATION</scope>
</reference>
<dbReference type="Proteomes" id="UP000887578">
    <property type="component" value="Unplaced"/>
</dbReference>
<feature type="compositionally biased region" description="Basic residues" evidence="1">
    <location>
        <begin position="203"/>
        <end position="212"/>
    </location>
</feature>
<feature type="region of interest" description="Disordered" evidence="1">
    <location>
        <begin position="203"/>
        <end position="225"/>
    </location>
</feature>
<dbReference type="WBParaSite" id="PDA_v2.g14743.t1">
    <property type="protein sequence ID" value="PDA_v2.g14743.t1"/>
    <property type="gene ID" value="PDA_v2.g14743"/>
</dbReference>
<feature type="compositionally biased region" description="Basic and acidic residues" evidence="1">
    <location>
        <begin position="213"/>
        <end position="223"/>
    </location>
</feature>
<accession>A0A914PAZ9</accession>
<feature type="region of interest" description="Disordered" evidence="1">
    <location>
        <begin position="78"/>
        <end position="105"/>
    </location>
</feature>
<sequence>MNDSLSNIFKLLQKKWIQRNSNLQEENGSRLPKFKLIISQTTSFPKLIVRPLDDAQRRMCLQGLIKYCEDRNDSNEEQQETCIPGFASPSSSNQGPQMRKKSRPEDIPSSIIVDCCSFTDFSLKHDVLTEGLSHENVENVSALHLYLITGMQAELAFSYQVLNLPKPPPSVWDLFVSFVKRDYLWYGTDYMVHGTTHAFRKRKKLHQKKKRRENNDGANKEEDTAIVEDEMLGFLEQWNSMSKTSATLNQPETEQPSQPPEPEPSTSTPTVTVSALNMPLPVPQPAITIPPPPPPQPISVIRPPSTAALIARPRSIINRKRKVVDIQPPIILPTSTTVITHIPKSQPTDFSFLNSSAPSSSSSTNIQNEIALTTLTDTIEHTSNTLDHTIDGSSLQRALTDEFSNQLGLMAQQNSVDYCRNFEDFVNYFQSPKKASKLQ</sequence>
<organism evidence="2 3">
    <name type="scientific">Panagrolaimus davidi</name>
    <dbReference type="NCBI Taxonomy" id="227884"/>
    <lineage>
        <taxon>Eukaryota</taxon>
        <taxon>Metazoa</taxon>
        <taxon>Ecdysozoa</taxon>
        <taxon>Nematoda</taxon>
        <taxon>Chromadorea</taxon>
        <taxon>Rhabditida</taxon>
        <taxon>Tylenchina</taxon>
        <taxon>Panagrolaimomorpha</taxon>
        <taxon>Panagrolaimoidea</taxon>
        <taxon>Panagrolaimidae</taxon>
        <taxon>Panagrolaimus</taxon>
    </lineage>
</organism>
<name>A0A914PAZ9_9BILA</name>
<evidence type="ECO:0000313" key="3">
    <source>
        <dbReference type="WBParaSite" id="PDA_v2.g14743.t1"/>
    </source>
</evidence>
<feature type="region of interest" description="Disordered" evidence="1">
    <location>
        <begin position="244"/>
        <end position="271"/>
    </location>
</feature>
<evidence type="ECO:0000313" key="2">
    <source>
        <dbReference type="Proteomes" id="UP000887578"/>
    </source>
</evidence>
<dbReference type="AlphaFoldDB" id="A0A914PAZ9"/>
<proteinExistence type="predicted"/>
<evidence type="ECO:0000256" key="1">
    <source>
        <dbReference type="SAM" id="MobiDB-lite"/>
    </source>
</evidence>